<name>A0A409YV16_9AGAR</name>
<proteinExistence type="predicted"/>
<sequence>MPSTKFTTEMEGRPTLPSIHTLDLFSHSSPRNVKYDTHNNLRQNNAGLVHHHSRQFSSSSSQTSASRRTSPSPSYNSDSESDGDLSSPRGSQCPTKLRLAPCAIEQAEAIIVVSDAPIGAQGSDYAPRQGKHSVLLMGPSIQRFRNPQRTLAKGVRVHPYRVVRNNQTSDLRRPSLISITAFSNTQ</sequence>
<accession>A0A409YV16</accession>
<keyword evidence="3" id="KW-1185">Reference proteome</keyword>
<organism evidence="2 3">
    <name type="scientific">Gymnopilus dilepis</name>
    <dbReference type="NCBI Taxonomy" id="231916"/>
    <lineage>
        <taxon>Eukaryota</taxon>
        <taxon>Fungi</taxon>
        <taxon>Dikarya</taxon>
        <taxon>Basidiomycota</taxon>
        <taxon>Agaricomycotina</taxon>
        <taxon>Agaricomycetes</taxon>
        <taxon>Agaricomycetidae</taxon>
        <taxon>Agaricales</taxon>
        <taxon>Agaricineae</taxon>
        <taxon>Hymenogastraceae</taxon>
        <taxon>Gymnopilus</taxon>
    </lineage>
</organism>
<reference evidence="2 3" key="1">
    <citation type="journal article" date="2018" name="Evol. Lett.">
        <title>Horizontal gene cluster transfer increased hallucinogenic mushroom diversity.</title>
        <authorList>
            <person name="Reynolds H.T."/>
            <person name="Vijayakumar V."/>
            <person name="Gluck-Thaler E."/>
            <person name="Korotkin H.B."/>
            <person name="Matheny P.B."/>
            <person name="Slot J.C."/>
        </authorList>
    </citation>
    <scope>NUCLEOTIDE SEQUENCE [LARGE SCALE GENOMIC DNA]</scope>
    <source>
        <strain evidence="2 3">SRW20</strain>
    </source>
</reference>
<dbReference type="InParanoid" id="A0A409YV16"/>
<dbReference type="Proteomes" id="UP000284706">
    <property type="component" value="Unassembled WGS sequence"/>
</dbReference>
<evidence type="ECO:0000313" key="3">
    <source>
        <dbReference type="Proteomes" id="UP000284706"/>
    </source>
</evidence>
<evidence type="ECO:0000256" key="1">
    <source>
        <dbReference type="SAM" id="MobiDB-lite"/>
    </source>
</evidence>
<feature type="region of interest" description="Disordered" evidence="1">
    <location>
        <begin position="50"/>
        <end position="94"/>
    </location>
</feature>
<dbReference type="EMBL" id="NHYE01000243">
    <property type="protein sequence ID" value="PPR06808.1"/>
    <property type="molecule type" value="Genomic_DNA"/>
</dbReference>
<comment type="caution">
    <text evidence="2">The sequence shown here is derived from an EMBL/GenBank/DDBJ whole genome shotgun (WGS) entry which is preliminary data.</text>
</comment>
<gene>
    <name evidence="2" type="ORF">CVT26_003834</name>
</gene>
<feature type="region of interest" description="Disordered" evidence="1">
    <location>
        <begin position="1"/>
        <end position="22"/>
    </location>
</feature>
<evidence type="ECO:0000313" key="2">
    <source>
        <dbReference type="EMBL" id="PPR06808.1"/>
    </source>
</evidence>
<protein>
    <submittedName>
        <fullName evidence="2">Uncharacterized protein</fullName>
    </submittedName>
</protein>
<feature type="compositionally biased region" description="Low complexity" evidence="1">
    <location>
        <begin position="55"/>
        <end position="78"/>
    </location>
</feature>
<dbReference type="AlphaFoldDB" id="A0A409YV16"/>
<dbReference type="OrthoDB" id="3267542at2759"/>